<dbReference type="AlphaFoldDB" id="A0A0C2JMF5"/>
<comment type="caution">
    <text evidence="1">The sequence shown here is derived from an EMBL/GenBank/DDBJ whole genome shotgun (WGS) entry which is preliminary data.</text>
</comment>
<dbReference type="Pfam" id="PF10604">
    <property type="entry name" value="Polyketide_cyc2"/>
    <property type="match status" value="1"/>
</dbReference>
<reference evidence="2" key="1">
    <citation type="journal article" date="2015" name="Chem. Biol.">
        <title>Structure, bioactivity, and resistance mechanism of streptomonomicin, an unusual lasso Peptide from an understudied halophilic actinomycete.</title>
        <authorList>
            <person name="Metelev M."/>
            <person name="Tietz J.I."/>
            <person name="Melby J.O."/>
            <person name="Blair P.M."/>
            <person name="Zhu L."/>
            <person name="Livnat I."/>
            <person name="Severinov K."/>
            <person name="Mitchell D.A."/>
        </authorList>
    </citation>
    <scope>NUCLEOTIDE SEQUENCE [LARGE SCALE GENOMIC DNA]</scope>
    <source>
        <strain evidence="2">YIM 90003</strain>
    </source>
</reference>
<dbReference type="STRING" id="183763.LP52_15175"/>
<dbReference type="InterPro" id="IPR023393">
    <property type="entry name" value="START-like_dom_sf"/>
</dbReference>
<dbReference type="EMBL" id="JROO01000029">
    <property type="protein sequence ID" value="KIH98052.1"/>
    <property type="molecule type" value="Genomic_DNA"/>
</dbReference>
<dbReference type="Proteomes" id="UP000031675">
    <property type="component" value="Unassembled WGS sequence"/>
</dbReference>
<proteinExistence type="predicted"/>
<dbReference type="InterPro" id="IPR019587">
    <property type="entry name" value="Polyketide_cyclase/dehydratase"/>
</dbReference>
<sequence>MNAITEIDANAPVVVRRSIHVGAPLQRVWRLLADVPSWPRWQPEITAARAAGPLAVGDTFRWSTAGLDIESTVYAVEAPRRILWGGSAHGIVGVHLWTFEEAGSSVRVRTEESWDGEPVRADVAGMRAALDDSLASWLGHLKSAAEHA</sequence>
<dbReference type="Gene3D" id="3.30.530.20">
    <property type="match status" value="1"/>
</dbReference>
<evidence type="ECO:0000313" key="2">
    <source>
        <dbReference type="Proteomes" id="UP000031675"/>
    </source>
</evidence>
<dbReference type="SUPFAM" id="SSF55961">
    <property type="entry name" value="Bet v1-like"/>
    <property type="match status" value="1"/>
</dbReference>
<name>A0A0C2JMF5_9ACTN</name>
<protein>
    <submittedName>
        <fullName evidence="1">Shy6-polyketide cyclase</fullName>
    </submittedName>
</protein>
<keyword evidence="2" id="KW-1185">Reference proteome</keyword>
<accession>A0A0C2JMF5</accession>
<evidence type="ECO:0000313" key="1">
    <source>
        <dbReference type="EMBL" id="KIH98052.1"/>
    </source>
</evidence>
<dbReference type="RefSeq" id="WP_040274314.1">
    <property type="nucleotide sequence ID" value="NZ_JROO01000029.1"/>
</dbReference>
<organism evidence="1 2">
    <name type="scientific">Streptomonospora alba</name>
    <dbReference type="NCBI Taxonomy" id="183763"/>
    <lineage>
        <taxon>Bacteria</taxon>
        <taxon>Bacillati</taxon>
        <taxon>Actinomycetota</taxon>
        <taxon>Actinomycetes</taxon>
        <taxon>Streptosporangiales</taxon>
        <taxon>Nocardiopsidaceae</taxon>
        <taxon>Streptomonospora</taxon>
    </lineage>
</organism>
<gene>
    <name evidence="1" type="ORF">LP52_15175</name>
</gene>
<dbReference type="OrthoDB" id="156693at2"/>